<comment type="caution">
    <text evidence="1">The sequence shown here is derived from an EMBL/GenBank/DDBJ whole genome shotgun (WGS) entry which is preliminary data.</text>
</comment>
<reference evidence="1 2" key="1">
    <citation type="journal article" date="2021" name="Hortic Res">
        <title>High-quality reference genome and annotation aids understanding of berry development for evergreen blueberry (Vaccinium darrowii).</title>
        <authorList>
            <person name="Yu J."/>
            <person name="Hulse-Kemp A.M."/>
            <person name="Babiker E."/>
            <person name="Staton M."/>
        </authorList>
    </citation>
    <scope>NUCLEOTIDE SEQUENCE [LARGE SCALE GENOMIC DNA]</scope>
    <source>
        <strain evidence="2">cv. NJ 8807/NJ 8810</strain>
        <tissue evidence="1">Young leaf</tissue>
    </source>
</reference>
<name>A0ACB7Z1P9_9ERIC</name>
<protein>
    <submittedName>
        <fullName evidence="1">Uncharacterized protein</fullName>
    </submittedName>
</protein>
<sequence length="163" mass="17957">MAFRTPTYWKSMVSRLGGRSPSFATSTTPKMKSFALPLDLGDVKDARPGGAPPLKGDFVPVYVALGLIAMSASLGLYTAMHQLSRAPNVRVKKSLRETIPEVVVPELTVEEGDKFIKKSWFRKLAHIQVKDEPIVPDHFNCDILVKPPKAETLKDVGVDPKTQ</sequence>
<organism evidence="1 2">
    <name type="scientific">Vaccinium darrowii</name>
    <dbReference type="NCBI Taxonomy" id="229202"/>
    <lineage>
        <taxon>Eukaryota</taxon>
        <taxon>Viridiplantae</taxon>
        <taxon>Streptophyta</taxon>
        <taxon>Embryophyta</taxon>
        <taxon>Tracheophyta</taxon>
        <taxon>Spermatophyta</taxon>
        <taxon>Magnoliopsida</taxon>
        <taxon>eudicotyledons</taxon>
        <taxon>Gunneridae</taxon>
        <taxon>Pentapetalae</taxon>
        <taxon>asterids</taxon>
        <taxon>Ericales</taxon>
        <taxon>Ericaceae</taxon>
        <taxon>Vaccinioideae</taxon>
        <taxon>Vaccinieae</taxon>
        <taxon>Vaccinium</taxon>
    </lineage>
</organism>
<keyword evidence="2" id="KW-1185">Reference proteome</keyword>
<evidence type="ECO:0000313" key="1">
    <source>
        <dbReference type="EMBL" id="KAH7859165.1"/>
    </source>
</evidence>
<gene>
    <name evidence="1" type="ORF">Vadar_032363</name>
</gene>
<proteinExistence type="predicted"/>
<dbReference type="Proteomes" id="UP000828048">
    <property type="component" value="Chromosome 3"/>
</dbReference>
<dbReference type="EMBL" id="CM037153">
    <property type="protein sequence ID" value="KAH7859165.1"/>
    <property type="molecule type" value="Genomic_DNA"/>
</dbReference>
<accession>A0ACB7Z1P9</accession>
<evidence type="ECO:0000313" key="2">
    <source>
        <dbReference type="Proteomes" id="UP000828048"/>
    </source>
</evidence>